<proteinExistence type="predicted"/>
<dbReference type="OrthoDB" id="9804196at2"/>
<dbReference type="InterPro" id="IPR028098">
    <property type="entry name" value="Glyco_trans_4-like_N"/>
</dbReference>
<name>A0A1W2DKR7_9FIRM</name>
<dbReference type="CDD" id="cd03808">
    <property type="entry name" value="GT4_CapM-like"/>
    <property type="match status" value="1"/>
</dbReference>
<dbReference type="STRING" id="112901.SAMN04488500_11697"/>
<dbReference type="InterPro" id="IPR001296">
    <property type="entry name" value="Glyco_trans_1"/>
</dbReference>
<gene>
    <name evidence="3" type="ORF">SAMN04488500_11697</name>
</gene>
<dbReference type="Gene3D" id="3.40.50.2000">
    <property type="entry name" value="Glycogen Phosphorylase B"/>
    <property type="match status" value="2"/>
</dbReference>
<feature type="domain" description="Glycosyl transferase family 1" evidence="1">
    <location>
        <begin position="189"/>
        <end position="355"/>
    </location>
</feature>
<dbReference type="PANTHER" id="PTHR12526:SF630">
    <property type="entry name" value="GLYCOSYLTRANSFERASE"/>
    <property type="match status" value="1"/>
</dbReference>
<accession>A0A1W2DKR7</accession>
<dbReference type="AlphaFoldDB" id="A0A1W2DKR7"/>
<dbReference type="PANTHER" id="PTHR12526">
    <property type="entry name" value="GLYCOSYLTRANSFERASE"/>
    <property type="match status" value="1"/>
</dbReference>
<keyword evidence="3" id="KW-0808">Transferase</keyword>
<feature type="domain" description="Glycosyltransferase subfamily 4-like N-terminal" evidence="2">
    <location>
        <begin position="23"/>
        <end position="139"/>
    </location>
</feature>
<sequence>MSKKICIVTTTSLPINQFIRFSFEEFHTSGYDVSILCDMDDEFVKSLPEYVNPIHISMKRGISIVGIIATLEMYKIFKKEKFNLVQYSTPNASFYASIASFFARVPIRLYCQWGMIFVSFTGLRRSIFKSIEKVICRLSTDVQPVSHGNLYLGREMNFYNEKNSRVVWNGSACGVDLTKFDISKKKQFRQEIRAKYKISQDDIVIGYLGRLMKDKGFDELISSFKLLKEKYPYLKMLFVGPTERTYNENPELITYFYECTDIIKVGNVPDTERYYSAMDLFVFPSYREGFGNVVIEAQAMALPLVISDVPGPTDGVVVDETAFIVPVKTIEPLADKIETLICNENLRLSMGNRGRALVEARFDSKILLKKIIENRNWLIQGLRGNSLEGKRHESL</sequence>
<protein>
    <submittedName>
        <fullName evidence="3">Glycosyltransferase involved in cell wall bisynthesis</fullName>
    </submittedName>
</protein>
<dbReference type="Pfam" id="PF00534">
    <property type="entry name" value="Glycos_transf_1"/>
    <property type="match status" value="1"/>
</dbReference>
<dbReference type="Pfam" id="PF13477">
    <property type="entry name" value="Glyco_trans_4_2"/>
    <property type="match status" value="1"/>
</dbReference>
<keyword evidence="4" id="KW-1185">Reference proteome</keyword>
<dbReference type="RefSeq" id="WP_084577145.1">
    <property type="nucleotide sequence ID" value="NZ_CP155572.1"/>
</dbReference>
<evidence type="ECO:0000313" key="4">
    <source>
        <dbReference type="Proteomes" id="UP000192738"/>
    </source>
</evidence>
<evidence type="ECO:0000259" key="1">
    <source>
        <dbReference type="Pfam" id="PF00534"/>
    </source>
</evidence>
<organism evidence="3 4">
    <name type="scientific">Sporomusa malonica</name>
    <dbReference type="NCBI Taxonomy" id="112901"/>
    <lineage>
        <taxon>Bacteria</taxon>
        <taxon>Bacillati</taxon>
        <taxon>Bacillota</taxon>
        <taxon>Negativicutes</taxon>
        <taxon>Selenomonadales</taxon>
        <taxon>Sporomusaceae</taxon>
        <taxon>Sporomusa</taxon>
    </lineage>
</organism>
<dbReference type="SUPFAM" id="SSF53756">
    <property type="entry name" value="UDP-Glycosyltransferase/glycogen phosphorylase"/>
    <property type="match status" value="1"/>
</dbReference>
<reference evidence="3 4" key="1">
    <citation type="submission" date="2017-04" db="EMBL/GenBank/DDBJ databases">
        <authorList>
            <person name="Afonso C.L."/>
            <person name="Miller P.J."/>
            <person name="Scott M.A."/>
            <person name="Spackman E."/>
            <person name="Goraichik I."/>
            <person name="Dimitrov K.M."/>
            <person name="Suarez D.L."/>
            <person name="Swayne D.E."/>
        </authorList>
    </citation>
    <scope>NUCLEOTIDE SEQUENCE [LARGE SCALE GENOMIC DNA]</scope>
    <source>
        <strain evidence="3 4">DSM 5090</strain>
    </source>
</reference>
<dbReference type="Proteomes" id="UP000192738">
    <property type="component" value="Unassembled WGS sequence"/>
</dbReference>
<evidence type="ECO:0000259" key="2">
    <source>
        <dbReference type="Pfam" id="PF13477"/>
    </source>
</evidence>
<dbReference type="GO" id="GO:0016757">
    <property type="term" value="F:glycosyltransferase activity"/>
    <property type="evidence" value="ECO:0007669"/>
    <property type="project" value="InterPro"/>
</dbReference>
<evidence type="ECO:0000313" key="3">
    <source>
        <dbReference type="EMBL" id="SMC98011.1"/>
    </source>
</evidence>
<dbReference type="EMBL" id="FWXI01000016">
    <property type="protein sequence ID" value="SMC98011.1"/>
    <property type="molecule type" value="Genomic_DNA"/>
</dbReference>